<dbReference type="Proteomes" id="UP000606974">
    <property type="component" value="Unassembled WGS sequence"/>
</dbReference>
<organism evidence="2 3">
    <name type="scientific">Endocarpon pusillum</name>
    <dbReference type="NCBI Taxonomy" id="364733"/>
    <lineage>
        <taxon>Eukaryota</taxon>
        <taxon>Fungi</taxon>
        <taxon>Dikarya</taxon>
        <taxon>Ascomycota</taxon>
        <taxon>Pezizomycotina</taxon>
        <taxon>Eurotiomycetes</taxon>
        <taxon>Chaetothyriomycetidae</taxon>
        <taxon>Verrucariales</taxon>
        <taxon>Verrucariaceae</taxon>
        <taxon>Endocarpon</taxon>
    </lineage>
</organism>
<dbReference type="AlphaFoldDB" id="A0A8H7ARQ2"/>
<name>A0A8H7ARQ2_9EURO</name>
<reference evidence="2" key="1">
    <citation type="submission" date="2020-02" db="EMBL/GenBank/DDBJ databases">
        <authorList>
            <person name="Palmer J.M."/>
        </authorList>
    </citation>
    <scope>NUCLEOTIDE SEQUENCE</scope>
    <source>
        <strain evidence="2">EPUS1.4</strain>
        <tissue evidence="2">Thallus</tissue>
    </source>
</reference>
<sequence length="175" mass="19407">MARPNLSPMVKDADQTGTGYRPILKHMPTPSASPERLAGEARGESKIEDDGICCLHCGNIIDGRAHYGFCTDCAYRAKKGCPVCRQMGGDLGRHKKRHSEPGPLRCTAKGCDSTKAFAEESLSHHIQRAHPALLISRERSKKKTAAESSRVFRTAWLRVHCRKLVLLMLSASWIR</sequence>
<evidence type="ECO:0000313" key="3">
    <source>
        <dbReference type="Proteomes" id="UP000606974"/>
    </source>
</evidence>
<comment type="caution">
    <text evidence="2">The sequence shown here is derived from an EMBL/GenBank/DDBJ whole genome shotgun (WGS) entry which is preliminary data.</text>
</comment>
<evidence type="ECO:0000256" key="1">
    <source>
        <dbReference type="SAM" id="MobiDB-lite"/>
    </source>
</evidence>
<feature type="region of interest" description="Disordered" evidence="1">
    <location>
        <begin position="1"/>
        <end position="41"/>
    </location>
</feature>
<dbReference type="EMBL" id="JAACFV010000035">
    <property type="protein sequence ID" value="KAF7509930.1"/>
    <property type="molecule type" value="Genomic_DNA"/>
</dbReference>
<evidence type="ECO:0008006" key="4">
    <source>
        <dbReference type="Google" id="ProtNLM"/>
    </source>
</evidence>
<protein>
    <recommendedName>
        <fullName evidence="4">C2H2-type domain-containing protein</fullName>
    </recommendedName>
</protein>
<keyword evidence="3" id="KW-1185">Reference proteome</keyword>
<accession>A0A8H7ARQ2</accession>
<evidence type="ECO:0000313" key="2">
    <source>
        <dbReference type="EMBL" id="KAF7509930.1"/>
    </source>
</evidence>
<gene>
    <name evidence="2" type="ORF">GJ744_007244</name>
</gene>
<proteinExistence type="predicted"/>